<keyword evidence="1" id="KW-0472">Membrane</keyword>
<dbReference type="OrthoDB" id="1442756at2"/>
<dbReference type="EMBL" id="VLLI01000004">
    <property type="protein sequence ID" value="TWJ01713.1"/>
    <property type="molecule type" value="Genomic_DNA"/>
</dbReference>
<dbReference type="Proteomes" id="UP000317010">
    <property type="component" value="Unassembled WGS sequence"/>
</dbReference>
<organism evidence="2 3">
    <name type="scientific">Mucilaginibacter frigoritolerans</name>
    <dbReference type="NCBI Taxonomy" id="652788"/>
    <lineage>
        <taxon>Bacteria</taxon>
        <taxon>Pseudomonadati</taxon>
        <taxon>Bacteroidota</taxon>
        <taxon>Sphingobacteriia</taxon>
        <taxon>Sphingobacteriales</taxon>
        <taxon>Sphingobacteriaceae</taxon>
        <taxon>Mucilaginibacter</taxon>
    </lineage>
</organism>
<evidence type="ECO:0000256" key="1">
    <source>
        <dbReference type="SAM" id="Phobius"/>
    </source>
</evidence>
<comment type="caution">
    <text evidence="2">The sequence shown here is derived from an EMBL/GenBank/DDBJ whole genome shotgun (WGS) entry which is preliminary data.</text>
</comment>
<feature type="transmembrane region" description="Helical" evidence="1">
    <location>
        <begin position="146"/>
        <end position="168"/>
    </location>
</feature>
<feature type="transmembrane region" description="Helical" evidence="1">
    <location>
        <begin position="104"/>
        <end position="126"/>
    </location>
</feature>
<keyword evidence="1" id="KW-1133">Transmembrane helix</keyword>
<reference evidence="2 3" key="1">
    <citation type="submission" date="2019-07" db="EMBL/GenBank/DDBJ databases">
        <title>Genomic Encyclopedia of Archaeal and Bacterial Type Strains, Phase II (KMG-II): from individual species to whole genera.</title>
        <authorList>
            <person name="Goeker M."/>
        </authorList>
    </citation>
    <scope>NUCLEOTIDE SEQUENCE [LARGE SCALE GENOMIC DNA]</scope>
    <source>
        <strain evidence="2 3">ATCC BAA-1854</strain>
    </source>
</reference>
<dbReference type="RefSeq" id="WP_144911860.1">
    <property type="nucleotide sequence ID" value="NZ_VLLI01000004.1"/>
</dbReference>
<sequence length="192" mass="22231">MKLTNILVRVKDYQLFLIFLVSALLASGSVLGRIVGCLSFCVYIVWIYSIGSLMRELIPNKLRPKITYFRMSCLVLIVGTIVILMIFGGYSINQDNYKNYGKLFWVFLFIQLFLMWSLIYIVYFAAKMLMSIVEGEIVDFNKSYKFFFAIWIYPVGLWIVQPAVQRILSQSAGQRKKMTIANDSEEEPNPLL</sequence>
<name>A0A562U7A0_9SPHI</name>
<feature type="transmembrane region" description="Helical" evidence="1">
    <location>
        <begin position="68"/>
        <end position="92"/>
    </location>
</feature>
<evidence type="ECO:0000313" key="2">
    <source>
        <dbReference type="EMBL" id="TWJ01713.1"/>
    </source>
</evidence>
<evidence type="ECO:0000313" key="3">
    <source>
        <dbReference type="Proteomes" id="UP000317010"/>
    </source>
</evidence>
<proteinExistence type="predicted"/>
<protein>
    <submittedName>
        <fullName evidence="2">Uncharacterized protein</fullName>
    </submittedName>
</protein>
<accession>A0A562U7A0</accession>
<gene>
    <name evidence="2" type="ORF">JN11_01867</name>
</gene>
<keyword evidence="3" id="KW-1185">Reference proteome</keyword>
<dbReference type="AlphaFoldDB" id="A0A562U7A0"/>
<keyword evidence="1" id="KW-0812">Transmembrane</keyword>
<feature type="transmembrane region" description="Helical" evidence="1">
    <location>
        <begin position="15"/>
        <end position="48"/>
    </location>
</feature>